<dbReference type="PANTHER" id="PTHR43117:SF4">
    <property type="entry name" value="OSMOPROTECTANT IMPORT ATP-BINDING PROTEIN OSMV"/>
    <property type="match status" value="1"/>
</dbReference>
<evidence type="ECO:0000256" key="2">
    <source>
        <dbReference type="ARBA" id="ARBA00022448"/>
    </source>
</evidence>
<keyword evidence="8" id="KW-1185">Reference proteome</keyword>
<evidence type="ECO:0000313" key="8">
    <source>
        <dbReference type="Proteomes" id="UP000308760"/>
    </source>
</evidence>
<evidence type="ECO:0000256" key="5">
    <source>
        <dbReference type="ARBA" id="ARBA00066388"/>
    </source>
</evidence>
<dbReference type="SMART" id="SM00382">
    <property type="entry name" value="AAA"/>
    <property type="match status" value="1"/>
</dbReference>
<evidence type="ECO:0000256" key="1">
    <source>
        <dbReference type="ARBA" id="ARBA00005417"/>
    </source>
</evidence>
<dbReference type="InterPro" id="IPR003439">
    <property type="entry name" value="ABC_transporter-like_ATP-bd"/>
</dbReference>
<dbReference type="GO" id="GO:0005524">
    <property type="term" value="F:ATP binding"/>
    <property type="evidence" value="ECO:0007669"/>
    <property type="project" value="UniProtKB-KW"/>
</dbReference>
<proteinExistence type="inferred from homology"/>
<gene>
    <name evidence="7" type="ORF">FAB82_09620</name>
</gene>
<dbReference type="InterPro" id="IPR003593">
    <property type="entry name" value="AAA+_ATPase"/>
</dbReference>
<dbReference type="GO" id="GO:0015418">
    <property type="term" value="F:ABC-type quaternary ammonium compound transporting activity"/>
    <property type="evidence" value="ECO:0007669"/>
    <property type="project" value="UniProtKB-EC"/>
</dbReference>
<dbReference type="PANTHER" id="PTHR43117">
    <property type="entry name" value="OSMOPROTECTANT IMPORT ATP-BINDING PROTEIN OSMV"/>
    <property type="match status" value="1"/>
</dbReference>
<keyword evidence="4 7" id="KW-0067">ATP-binding</keyword>
<dbReference type="RefSeq" id="WP_136534329.1">
    <property type="nucleotide sequence ID" value="NZ_STGY01000039.1"/>
</dbReference>
<comment type="similarity">
    <text evidence="1">Belongs to the ABC transporter superfamily.</text>
</comment>
<name>A0A4S8QFV3_9ACTN</name>
<dbReference type="PROSITE" id="PS50893">
    <property type="entry name" value="ABC_TRANSPORTER_2"/>
    <property type="match status" value="1"/>
</dbReference>
<accession>A0A4S8QFV3</accession>
<keyword evidence="3" id="KW-0547">Nucleotide-binding</keyword>
<evidence type="ECO:0000256" key="3">
    <source>
        <dbReference type="ARBA" id="ARBA00022741"/>
    </source>
</evidence>
<dbReference type="EMBL" id="STGY01000039">
    <property type="protein sequence ID" value="THV41815.1"/>
    <property type="molecule type" value="Genomic_DNA"/>
</dbReference>
<reference evidence="8" key="1">
    <citation type="submission" date="2019-04" db="EMBL/GenBank/DDBJ databases">
        <title>Nocardioides xinjiangensis sp. nov.</title>
        <authorList>
            <person name="Liu S."/>
        </authorList>
    </citation>
    <scope>NUCLEOTIDE SEQUENCE [LARGE SCALE GENOMIC DNA]</scope>
    <source>
        <strain evidence="8">18</strain>
    </source>
</reference>
<dbReference type="OrthoDB" id="9802264at2"/>
<dbReference type="AlphaFoldDB" id="A0A4S8QFV3"/>
<dbReference type="GO" id="GO:0016887">
    <property type="term" value="F:ATP hydrolysis activity"/>
    <property type="evidence" value="ECO:0007669"/>
    <property type="project" value="InterPro"/>
</dbReference>
<dbReference type="SUPFAM" id="SSF52540">
    <property type="entry name" value="P-loop containing nucleoside triphosphate hydrolases"/>
    <property type="match status" value="1"/>
</dbReference>
<protein>
    <recommendedName>
        <fullName evidence="5">ABC-type quaternary amine transporter</fullName>
        <ecNumber evidence="5">7.6.2.9</ecNumber>
    </recommendedName>
</protein>
<dbReference type="FunFam" id="3.40.50.300:FF:000425">
    <property type="entry name" value="Probable ABC transporter, ATP-binding subunit"/>
    <property type="match status" value="1"/>
</dbReference>
<dbReference type="PROSITE" id="PS00211">
    <property type="entry name" value="ABC_TRANSPORTER_1"/>
    <property type="match status" value="1"/>
</dbReference>
<evidence type="ECO:0000313" key="7">
    <source>
        <dbReference type="EMBL" id="THV41815.1"/>
    </source>
</evidence>
<organism evidence="7 8">
    <name type="scientific">Glycomyces buryatensis</name>
    <dbReference type="NCBI Taxonomy" id="2570927"/>
    <lineage>
        <taxon>Bacteria</taxon>
        <taxon>Bacillati</taxon>
        <taxon>Actinomycetota</taxon>
        <taxon>Actinomycetes</taxon>
        <taxon>Glycomycetales</taxon>
        <taxon>Glycomycetaceae</taxon>
        <taxon>Glycomyces</taxon>
    </lineage>
</organism>
<dbReference type="Pfam" id="PF00005">
    <property type="entry name" value="ABC_tran"/>
    <property type="match status" value="1"/>
</dbReference>
<reference evidence="7 8" key="2">
    <citation type="submission" date="2019-05" db="EMBL/GenBank/DDBJ databases">
        <title>Glycomyces buryatensis sp. nov.</title>
        <authorList>
            <person name="Nikitina E."/>
        </authorList>
    </citation>
    <scope>NUCLEOTIDE SEQUENCE [LARGE SCALE GENOMIC DNA]</scope>
    <source>
        <strain evidence="7 8">18</strain>
    </source>
</reference>
<evidence type="ECO:0000259" key="6">
    <source>
        <dbReference type="PROSITE" id="PS50893"/>
    </source>
</evidence>
<comment type="caution">
    <text evidence="7">The sequence shown here is derived from an EMBL/GenBank/DDBJ whole genome shotgun (WGS) entry which is preliminary data.</text>
</comment>
<keyword evidence="2" id="KW-0813">Transport</keyword>
<dbReference type="Proteomes" id="UP000308760">
    <property type="component" value="Unassembled WGS sequence"/>
</dbReference>
<evidence type="ECO:0000256" key="4">
    <source>
        <dbReference type="ARBA" id="ARBA00022840"/>
    </source>
</evidence>
<dbReference type="EC" id="7.6.2.9" evidence="5"/>
<dbReference type="InterPro" id="IPR017871">
    <property type="entry name" value="ABC_transporter-like_CS"/>
</dbReference>
<dbReference type="InterPro" id="IPR027417">
    <property type="entry name" value="P-loop_NTPase"/>
</dbReference>
<feature type="domain" description="ABC transporter" evidence="6">
    <location>
        <begin position="2"/>
        <end position="237"/>
    </location>
</feature>
<dbReference type="Gene3D" id="3.40.50.300">
    <property type="entry name" value="P-loop containing nucleotide triphosphate hydrolases"/>
    <property type="match status" value="1"/>
</dbReference>
<sequence length="270" mass="29227">MIEFESVSKTYPGGTVAVREFSLQVPSHRTVVLVGSSGSGKSTLLQMVNRMAEPTGGRVLIDGDDVAGRDAVALRRSIGYVLQHGGLLPHRTVLDNIATVPVLNRTPRRRARIQAAELLERVGLDESLGTRYPSQLSGGQQQRVGVARALAADPNILLMDEPFGAVDPIVRRELQAELARIQADLGKTIVFVTHDVDEALRLGDEVVVLRRHGVIAQRGTPAQILAAPADDFVRDFIGADRDERRLTVERIDGRDIAVDGTGRPIGVLDS</sequence>